<proteinExistence type="predicted"/>
<feature type="region of interest" description="Disordered" evidence="1">
    <location>
        <begin position="31"/>
        <end position="58"/>
    </location>
</feature>
<comment type="caution">
    <text evidence="2">The sequence shown here is derived from an EMBL/GenBank/DDBJ whole genome shotgun (WGS) entry which is preliminary data.</text>
</comment>
<name>A0AAW1JTA1_SAPOF</name>
<protein>
    <submittedName>
        <fullName evidence="2">Uncharacterized protein</fullName>
    </submittedName>
</protein>
<dbReference type="EMBL" id="JBDFQZ010000007">
    <property type="protein sequence ID" value="KAK9707030.1"/>
    <property type="molecule type" value="Genomic_DNA"/>
</dbReference>
<dbReference type="AlphaFoldDB" id="A0AAW1JTA1"/>
<evidence type="ECO:0000256" key="1">
    <source>
        <dbReference type="SAM" id="MobiDB-lite"/>
    </source>
</evidence>
<evidence type="ECO:0000313" key="3">
    <source>
        <dbReference type="Proteomes" id="UP001443914"/>
    </source>
</evidence>
<dbReference type="Proteomes" id="UP001443914">
    <property type="component" value="Unassembled WGS sequence"/>
</dbReference>
<sequence length="120" mass="13532">MELYLNVTDHNGVSDRSPQVCTKNVVAIAKEETLTTPTSDENKIPAPESPPPAPRKRRRVALHCVRKLEFLENRIAIPADQAVKEFFVDQMNSQKVLKRSTSLAFDRLNSSNLTFAQQII</sequence>
<evidence type="ECO:0000313" key="2">
    <source>
        <dbReference type="EMBL" id="KAK9707030.1"/>
    </source>
</evidence>
<organism evidence="2 3">
    <name type="scientific">Saponaria officinalis</name>
    <name type="common">Common soapwort</name>
    <name type="synonym">Lychnis saponaria</name>
    <dbReference type="NCBI Taxonomy" id="3572"/>
    <lineage>
        <taxon>Eukaryota</taxon>
        <taxon>Viridiplantae</taxon>
        <taxon>Streptophyta</taxon>
        <taxon>Embryophyta</taxon>
        <taxon>Tracheophyta</taxon>
        <taxon>Spermatophyta</taxon>
        <taxon>Magnoliopsida</taxon>
        <taxon>eudicotyledons</taxon>
        <taxon>Gunneridae</taxon>
        <taxon>Pentapetalae</taxon>
        <taxon>Caryophyllales</taxon>
        <taxon>Caryophyllaceae</taxon>
        <taxon>Caryophylleae</taxon>
        <taxon>Saponaria</taxon>
    </lineage>
</organism>
<reference evidence="2" key="1">
    <citation type="submission" date="2024-03" db="EMBL/GenBank/DDBJ databases">
        <title>WGS assembly of Saponaria officinalis var. Norfolk2.</title>
        <authorList>
            <person name="Jenkins J."/>
            <person name="Shu S."/>
            <person name="Grimwood J."/>
            <person name="Barry K."/>
            <person name="Goodstein D."/>
            <person name="Schmutz J."/>
            <person name="Leebens-Mack J."/>
            <person name="Osbourn A."/>
        </authorList>
    </citation>
    <scope>NUCLEOTIDE SEQUENCE [LARGE SCALE GENOMIC DNA]</scope>
    <source>
        <strain evidence="2">JIC</strain>
    </source>
</reference>
<keyword evidence="3" id="KW-1185">Reference proteome</keyword>
<gene>
    <name evidence="2" type="ORF">RND81_07G168400</name>
</gene>
<accession>A0AAW1JTA1</accession>